<sequence>MNFDILGQIEQIEIIAIDKSIRDVERLKKIYGQGRWRKLKGIATIKLEDESICQAELHWYEAHGIGKKEIKIKYILDE</sequence>
<keyword evidence="2" id="KW-1185">Reference proteome</keyword>
<organism evidence="1 2">
    <name type="scientific">Anabaena lutea FACHB-196</name>
    <dbReference type="NCBI Taxonomy" id="2692881"/>
    <lineage>
        <taxon>Bacteria</taxon>
        <taxon>Bacillati</taxon>
        <taxon>Cyanobacteriota</taxon>
        <taxon>Cyanophyceae</taxon>
        <taxon>Nostocales</taxon>
        <taxon>Nostocaceae</taxon>
        <taxon>Anabaena</taxon>
    </lineage>
</organism>
<comment type="caution">
    <text evidence="1">The sequence shown here is derived from an EMBL/GenBank/DDBJ whole genome shotgun (WGS) entry which is preliminary data.</text>
</comment>
<dbReference type="EMBL" id="JACJST010000027">
    <property type="protein sequence ID" value="MBD2570672.1"/>
    <property type="molecule type" value="Genomic_DNA"/>
</dbReference>
<gene>
    <name evidence="1" type="ORF">H6G59_22805</name>
</gene>
<reference evidence="1 2" key="1">
    <citation type="journal article" date="2020" name="ISME J.">
        <title>Comparative genomics reveals insights into cyanobacterial evolution and habitat adaptation.</title>
        <authorList>
            <person name="Chen M.Y."/>
            <person name="Teng W.K."/>
            <person name="Zhao L."/>
            <person name="Hu C.X."/>
            <person name="Zhou Y.K."/>
            <person name="Han B.P."/>
            <person name="Song L.R."/>
            <person name="Shu W.S."/>
        </authorList>
    </citation>
    <scope>NUCLEOTIDE SEQUENCE [LARGE SCALE GENOMIC DNA]</scope>
    <source>
        <strain evidence="1 2">FACHB-196</strain>
    </source>
</reference>
<dbReference type="RefSeq" id="WP_190718946.1">
    <property type="nucleotide sequence ID" value="NZ_JACJST010000027.1"/>
</dbReference>
<proteinExistence type="predicted"/>
<evidence type="ECO:0000313" key="1">
    <source>
        <dbReference type="EMBL" id="MBD2570672.1"/>
    </source>
</evidence>
<name>A0ABR8FKD1_9NOST</name>
<accession>A0ABR8FKD1</accession>
<protein>
    <submittedName>
        <fullName evidence="1">Uncharacterized protein</fullName>
    </submittedName>
</protein>
<dbReference type="Proteomes" id="UP000640531">
    <property type="component" value="Unassembled WGS sequence"/>
</dbReference>
<evidence type="ECO:0000313" key="2">
    <source>
        <dbReference type="Proteomes" id="UP000640531"/>
    </source>
</evidence>